<evidence type="ECO:0000313" key="3">
    <source>
        <dbReference type="EMBL" id="UWX05107.1"/>
    </source>
</evidence>
<feature type="compositionally biased region" description="Polar residues" evidence="1">
    <location>
        <begin position="322"/>
        <end position="346"/>
    </location>
</feature>
<keyword evidence="3" id="KW-0969">Cilium</keyword>
<feature type="compositionally biased region" description="Basic and acidic residues" evidence="1">
    <location>
        <begin position="430"/>
        <end position="451"/>
    </location>
</feature>
<protein>
    <submittedName>
        <fullName evidence="3">Flagellar hook-length control protein FliK</fullName>
    </submittedName>
</protein>
<feature type="compositionally biased region" description="Basic and acidic residues" evidence="1">
    <location>
        <begin position="312"/>
        <end position="321"/>
    </location>
</feature>
<feature type="compositionally biased region" description="Basic and acidic residues" evidence="1">
    <location>
        <begin position="44"/>
        <end position="65"/>
    </location>
</feature>
<dbReference type="EMBL" id="CP065938">
    <property type="protein sequence ID" value="UWX05107.1"/>
    <property type="molecule type" value="Genomic_DNA"/>
</dbReference>
<dbReference type="InterPro" id="IPR021136">
    <property type="entry name" value="Flagellar_hook_control-like_C"/>
</dbReference>
<feature type="region of interest" description="Disordered" evidence="1">
    <location>
        <begin position="402"/>
        <end position="456"/>
    </location>
</feature>
<organism evidence="3 4">
    <name type="scientific">Taurinivorans muris</name>
    <dbReference type="NCBI Taxonomy" id="2787751"/>
    <lineage>
        <taxon>Bacteria</taxon>
        <taxon>Pseudomonadati</taxon>
        <taxon>Thermodesulfobacteriota</taxon>
        <taxon>Desulfovibrionia</taxon>
        <taxon>Desulfovibrionales</taxon>
        <taxon>Desulfovibrionaceae</taxon>
        <taxon>Taurinivorans</taxon>
    </lineage>
</organism>
<evidence type="ECO:0000256" key="1">
    <source>
        <dbReference type="SAM" id="MobiDB-lite"/>
    </source>
</evidence>
<dbReference type="Proteomes" id="UP001058120">
    <property type="component" value="Chromosome"/>
</dbReference>
<feature type="domain" description="Flagellar hook-length control protein-like C-terminal" evidence="2">
    <location>
        <begin position="490"/>
        <end position="570"/>
    </location>
</feature>
<keyword evidence="4" id="KW-1185">Reference proteome</keyword>
<feature type="region of interest" description="Disordered" evidence="1">
    <location>
        <begin position="35"/>
        <end position="66"/>
    </location>
</feature>
<feature type="compositionally biased region" description="Basic and acidic residues" evidence="1">
    <location>
        <begin position="402"/>
        <end position="418"/>
    </location>
</feature>
<reference evidence="3" key="1">
    <citation type="submission" date="2020-12" db="EMBL/GenBank/DDBJ databases">
        <title>Taurinivorans muris gen. nov., sp. nov., fundamental and realized metabolic niche of a ubiquitous sulfidogenic bacterium in the murine intestine.</title>
        <authorList>
            <person name="Ye H."/>
            <person name="Hanson B.T."/>
            <person name="Loy A."/>
        </authorList>
    </citation>
    <scope>NUCLEOTIDE SEQUENCE</scope>
    <source>
        <strain evidence="3">LT0009</strain>
    </source>
</reference>
<dbReference type="InterPro" id="IPR038610">
    <property type="entry name" value="FliK-like_C_sf"/>
</dbReference>
<gene>
    <name evidence="3" type="ORF">JBF11_06415</name>
</gene>
<dbReference type="Pfam" id="PF02120">
    <property type="entry name" value="Flg_hook"/>
    <property type="match status" value="1"/>
</dbReference>
<dbReference type="CDD" id="cd17470">
    <property type="entry name" value="T3SS_Flik_C"/>
    <property type="match status" value="1"/>
</dbReference>
<keyword evidence="3" id="KW-0282">Flagellum</keyword>
<evidence type="ECO:0000259" key="2">
    <source>
        <dbReference type="Pfam" id="PF02120"/>
    </source>
</evidence>
<sequence length="641" mass="70754">MQLMPISTDTVNTETIFTDYTAQGNSMSNFSNELDSALSEADSGGERYAKRDKDDDSSHGDEEKNSPYSVKAEIYSFFAPQEPRFNQEELTKLAQAFQNDNVCMEAQNALADIMNSPTGPTLKDLLSVLSQSTKGGNAALDTNEIAYLQNLAGRANPNQPTVLYDSIRFQDSLSGMKNFLASIKQNPTTLSKEELSALGKALGLPEDMQKAMQQTLASFDKNKPLSNTQVDAIFKDAQALLETKTNDFAVMKKSLEQNLKPLYESAQKREAEERRALMLENKEVLYSKTLIEDTVITKVMGEDLNRSTVNGRKLEEKDSRNKSAQAQKPVQNNQDTETAQHSSVKQNAAAVPQNEAEPGIVTKQADSLSDTDVLAEAKQENSLIANIVRDERDAAAKAEDKFFAGKTEEKEQSREQAERFSPVEAVKNTQENKKEHSDTFSGSRNEEHSAERMAGMAGAQNVQAGPVFENVQTANFSDTAENLRTQVQDTVLTMMKSGAKRLEVSLNPVELGQMAVVLTMKNGEINAVIQADKAESASLINQQLDTIRQELENQGFKVENIDVEVGLSNHSDSQTGQNWESMQQHNSEQAFRENLQNLNYLRALARKNSSSEDSLAHNMHNMGSITAGKENTSLQGLHIIA</sequence>
<feature type="region of interest" description="Disordered" evidence="1">
    <location>
        <begin position="307"/>
        <end position="367"/>
    </location>
</feature>
<name>A0ABY5Y043_9BACT</name>
<dbReference type="Gene3D" id="3.30.750.140">
    <property type="match status" value="1"/>
</dbReference>
<keyword evidence="3" id="KW-0966">Cell projection</keyword>
<dbReference type="RefSeq" id="WP_334314671.1">
    <property type="nucleotide sequence ID" value="NZ_CP065938.1"/>
</dbReference>
<evidence type="ECO:0000313" key="4">
    <source>
        <dbReference type="Proteomes" id="UP001058120"/>
    </source>
</evidence>
<proteinExistence type="predicted"/>
<accession>A0ABY5Y043</accession>